<organism evidence="1 2">
    <name type="scientific">Candidatus Intestinimonas pullistercoris</name>
    <dbReference type="NCBI Taxonomy" id="2838623"/>
    <lineage>
        <taxon>Bacteria</taxon>
        <taxon>Bacillati</taxon>
        <taxon>Bacillota</taxon>
        <taxon>Clostridia</taxon>
        <taxon>Eubacteriales</taxon>
        <taxon>Intestinimonas</taxon>
    </lineage>
</organism>
<dbReference type="Proteomes" id="UP000823882">
    <property type="component" value="Unassembled WGS sequence"/>
</dbReference>
<protein>
    <submittedName>
        <fullName evidence="1">Uncharacterized protein</fullName>
    </submittedName>
</protein>
<reference evidence="1" key="2">
    <citation type="submission" date="2021-04" db="EMBL/GenBank/DDBJ databases">
        <authorList>
            <person name="Gilroy R."/>
        </authorList>
    </citation>
    <scope>NUCLEOTIDE SEQUENCE</scope>
    <source>
        <strain evidence="1">CHK186-1790</strain>
    </source>
</reference>
<proteinExistence type="predicted"/>
<evidence type="ECO:0000313" key="2">
    <source>
        <dbReference type="Proteomes" id="UP000823882"/>
    </source>
</evidence>
<sequence>MEPYLYEAACQWYDQERKQAKLLERLPGYPAAHHRLCRTQEGLESCLDETARAAFLEYEEARGRMDCLTEEAAFLTGLTAGLRLCLRL</sequence>
<name>A0A9D2P0M5_9FIRM</name>
<accession>A0A9D2P0M5</accession>
<comment type="caution">
    <text evidence="1">The sequence shown here is derived from an EMBL/GenBank/DDBJ whole genome shotgun (WGS) entry which is preliminary data.</text>
</comment>
<evidence type="ECO:0000313" key="1">
    <source>
        <dbReference type="EMBL" id="HJC41254.1"/>
    </source>
</evidence>
<dbReference type="AlphaFoldDB" id="A0A9D2P0M5"/>
<dbReference type="InterPro" id="IPR049215">
    <property type="entry name" value="DUF6809"/>
</dbReference>
<dbReference type="EMBL" id="DWWJ01000119">
    <property type="protein sequence ID" value="HJC41254.1"/>
    <property type="molecule type" value="Genomic_DNA"/>
</dbReference>
<dbReference type="Pfam" id="PF20648">
    <property type="entry name" value="DUF6809"/>
    <property type="match status" value="1"/>
</dbReference>
<gene>
    <name evidence="1" type="ORF">H9701_06845</name>
</gene>
<reference evidence="1" key="1">
    <citation type="journal article" date="2021" name="PeerJ">
        <title>Extensive microbial diversity within the chicken gut microbiome revealed by metagenomics and culture.</title>
        <authorList>
            <person name="Gilroy R."/>
            <person name="Ravi A."/>
            <person name="Getino M."/>
            <person name="Pursley I."/>
            <person name="Horton D.L."/>
            <person name="Alikhan N.F."/>
            <person name="Baker D."/>
            <person name="Gharbi K."/>
            <person name="Hall N."/>
            <person name="Watson M."/>
            <person name="Adriaenssens E.M."/>
            <person name="Foster-Nyarko E."/>
            <person name="Jarju S."/>
            <person name="Secka A."/>
            <person name="Antonio M."/>
            <person name="Oren A."/>
            <person name="Chaudhuri R.R."/>
            <person name="La Ragione R."/>
            <person name="Hildebrand F."/>
            <person name="Pallen M.J."/>
        </authorList>
    </citation>
    <scope>NUCLEOTIDE SEQUENCE</scope>
    <source>
        <strain evidence="1">CHK186-1790</strain>
    </source>
</reference>